<sequence length="245" mass="26569">MLNNPTITLQQRFLAGIIKLGMCLLLSIAAEAQPASVTVTNYGWFVASFALKGCDKELNAGDIPVEQYRTFDLDELGCSKEQTARLEIYYNWWGWKTLDFPPVVELRWVGDGVWRVMNKQNWAMATQGNILIRLDGPAWAPEASLIDFKKDLWKANLPGADLAGVDLSMGNLESANLPRADLSGAILRRADLSRANLSNADLSSANLYGADLNGADLSGAKGANLAAAITTGSTICPNKKHGPCR</sequence>
<dbReference type="RefSeq" id="WP_232470717.1">
    <property type="nucleotide sequence ID" value="NZ_CP104311.1"/>
</dbReference>
<organism evidence="2 3">
    <name type="scientific">Methylococcus capsulatus</name>
    <dbReference type="NCBI Taxonomy" id="414"/>
    <lineage>
        <taxon>Bacteria</taxon>
        <taxon>Pseudomonadati</taxon>
        <taxon>Pseudomonadota</taxon>
        <taxon>Gammaproteobacteria</taxon>
        <taxon>Methylococcales</taxon>
        <taxon>Methylococcaceae</taxon>
        <taxon>Methylococcus</taxon>
    </lineage>
</organism>
<feature type="chain" id="PRO_5047039219" evidence="1">
    <location>
        <begin position="33"/>
        <end position="245"/>
    </location>
</feature>
<proteinExistence type="predicted"/>
<dbReference type="InterPro" id="IPR001646">
    <property type="entry name" value="5peptide_repeat"/>
</dbReference>
<dbReference type="SUPFAM" id="SSF141571">
    <property type="entry name" value="Pentapeptide repeat-like"/>
    <property type="match status" value="1"/>
</dbReference>
<name>A0ABZ2F8J6_METCP</name>
<dbReference type="EMBL" id="CP104311">
    <property type="protein sequence ID" value="WWF02583.1"/>
    <property type="molecule type" value="Genomic_DNA"/>
</dbReference>
<keyword evidence="3" id="KW-1185">Reference proteome</keyword>
<feature type="signal peptide" evidence="1">
    <location>
        <begin position="1"/>
        <end position="32"/>
    </location>
</feature>
<dbReference type="InterPro" id="IPR051082">
    <property type="entry name" value="Pentapeptide-BTB/POZ_domain"/>
</dbReference>
<dbReference type="Pfam" id="PF00805">
    <property type="entry name" value="Pentapeptide"/>
    <property type="match status" value="2"/>
</dbReference>
<accession>A0ABZ2F8J6</accession>
<gene>
    <name evidence="2" type="ORF">N4J17_02905</name>
</gene>
<protein>
    <submittedName>
        <fullName evidence="2">Pentapeptide repeat-containing protein</fullName>
    </submittedName>
</protein>
<dbReference type="Gene3D" id="2.160.20.80">
    <property type="entry name" value="E3 ubiquitin-protein ligase SopA"/>
    <property type="match status" value="1"/>
</dbReference>
<evidence type="ECO:0000313" key="2">
    <source>
        <dbReference type="EMBL" id="WWF02583.1"/>
    </source>
</evidence>
<dbReference type="PANTHER" id="PTHR14136">
    <property type="entry name" value="BTB_POZ DOMAIN-CONTAINING PROTEIN KCTD9"/>
    <property type="match status" value="1"/>
</dbReference>
<dbReference type="PANTHER" id="PTHR14136:SF17">
    <property type="entry name" value="BTB_POZ DOMAIN-CONTAINING PROTEIN KCTD9"/>
    <property type="match status" value="1"/>
</dbReference>
<dbReference type="Proteomes" id="UP001359308">
    <property type="component" value="Chromosome"/>
</dbReference>
<reference evidence="2 3" key="1">
    <citation type="submission" date="2022-09" db="EMBL/GenBank/DDBJ databases">
        <authorList>
            <person name="Giprobiosintez L."/>
        </authorList>
    </citation>
    <scope>NUCLEOTIDE SEQUENCE [LARGE SCALE GENOMIC DNA]</scope>
    <source>
        <strain evidence="3">VKPM-B-12549 (GBS-15)</strain>
    </source>
</reference>
<keyword evidence="1" id="KW-0732">Signal</keyword>
<evidence type="ECO:0000313" key="3">
    <source>
        <dbReference type="Proteomes" id="UP001359308"/>
    </source>
</evidence>
<evidence type="ECO:0000256" key="1">
    <source>
        <dbReference type="SAM" id="SignalP"/>
    </source>
</evidence>